<evidence type="ECO:0000313" key="5">
    <source>
        <dbReference type="Proteomes" id="UP000633814"/>
    </source>
</evidence>
<organism evidence="4 5">
    <name type="scientific">Alishewanella maricola</name>
    <dbReference type="NCBI Taxonomy" id="2795740"/>
    <lineage>
        <taxon>Bacteria</taxon>
        <taxon>Pseudomonadati</taxon>
        <taxon>Pseudomonadota</taxon>
        <taxon>Gammaproteobacteria</taxon>
        <taxon>Alteromonadales</taxon>
        <taxon>Alteromonadaceae</taxon>
        <taxon>Alishewanella</taxon>
    </lineage>
</organism>
<dbReference type="EMBL" id="JAEINI020000003">
    <property type="protein sequence ID" value="MCB5226464.1"/>
    <property type="molecule type" value="Genomic_DNA"/>
</dbReference>
<protein>
    <submittedName>
        <fullName evidence="4">DUF2489 domain-containing protein</fullName>
    </submittedName>
</protein>
<accession>A0ABS8C2D2</accession>
<dbReference type="Proteomes" id="UP000633814">
    <property type="component" value="Unassembled WGS sequence"/>
</dbReference>
<feature type="transmembrane region" description="Helical" evidence="2">
    <location>
        <begin position="6"/>
        <end position="28"/>
    </location>
</feature>
<reference evidence="4 5" key="1">
    <citation type="submission" date="2021-10" db="EMBL/GenBank/DDBJ databases">
        <title>Alishewanella koreense sp. nov. isolated from seawater of southwestern coast in South Korea and the proposal for the reclassification of Rheinheimera perlucida and Rheinheimera tuosuensis as Arsukibacterium perlucida and Arsukibacterium tuosuensis.</title>
        <authorList>
            <person name="Kim K.H."/>
            <person name="Ruan W."/>
            <person name="Kim K.R."/>
            <person name="Baek J.H."/>
            <person name="Jeon C.O."/>
        </authorList>
    </citation>
    <scope>NUCLEOTIDE SEQUENCE [LARGE SCALE GENOMIC DNA]</scope>
    <source>
        <strain evidence="4 5">16-MA</strain>
    </source>
</reference>
<dbReference type="InterPro" id="IPR019617">
    <property type="entry name" value="DUF2489"/>
</dbReference>
<name>A0ABS8C2D2_9ALTE</name>
<evidence type="ECO:0000259" key="3">
    <source>
        <dbReference type="Pfam" id="PF10675"/>
    </source>
</evidence>
<evidence type="ECO:0000256" key="2">
    <source>
        <dbReference type="SAM" id="Phobius"/>
    </source>
</evidence>
<proteinExistence type="predicted"/>
<evidence type="ECO:0000313" key="4">
    <source>
        <dbReference type="EMBL" id="MCB5226464.1"/>
    </source>
</evidence>
<keyword evidence="2" id="KW-0812">Transmembrane</keyword>
<keyword evidence="2" id="KW-1133">Transmembrane helix</keyword>
<feature type="domain" description="DUF2489" evidence="3">
    <location>
        <begin position="16"/>
        <end position="151"/>
    </location>
</feature>
<keyword evidence="1" id="KW-0175">Coiled coil</keyword>
<dbReference type="Pfam" id="PF10675">
    <property type="entry name" value="DUF2489"/>
    <property type="match status" value="1"/>
</dbReference>
<gene>
    <name evidence="4" type="ORF">JAO78_006510</name>
</gene>
<keyword evidence="5" id="KW-1185">Reference proteome</keyword>
<comment type="caution">
    <text evidence="4">The sequence shown here is derived from an EMBL/GenBank/DDBJ whole genome shotgun (WGS) entry which is preliminary data.</text>
</comment>
<sequence length="158" mass="18615">MTLLWASMLVLGVGIIAVLAFYAGKLLWQVKLQTQRQQLEQQQLEQKQQEKKRYLHESIVLISRAMLEQQCEFSEGALRLWVLLDHWPEEDKPDPVVHYPALHKMYLVVRDMPTHQARKEQDKKLTKQQDKIRQQAEIDLKSEIEADVSKLLARFQQA</sequence>
<feature type="coiled-coil region" evidence="1">
    <location>
        <begin position="29"/>
        <end position="57"/>
    </location>
</feature>
<keyword evidence="2" id="KW-0472">Membrane</keyword>
<evidence type="ECO:0000256" key="1">
    <source>
        <dbReference type="SAM" id="Coils"/>
    </source>
</evidence>
<dbReference type="RefSeq" id="WP_226750556.1">
    <property type="nucleotide sequence ID" value="NZ_JAEINI020000003.1"/>
</dbReference>